<name>A0A6J2VAF1_CHACN</name>
<comment type="subcellular location">
    <subcellularLocation>
        <location evidence="1">Cytoplasm</location>
        <location evidence="1">Cytoskeleton</location>
    </subcellularLocation>
</comment>
<dbReference type="SUPFAM" id="SSF56024">
    <property type="entry name" value="Phospholipase D/nuclease"/>
    <property type="match status" value="1"/>
</dbReference>
<dbReference type="CTD" id="222584"/>
<organism evidence="7 8">
    <name type="scientific">Chanos chanos</name>
    <name type="common">Milkfish</name>
    <name type="synonym">Mugil chanos</name>
    <dbReference type="NCBI Taxonomy" id="29144"/>
    <lineage>
        <taxon>Eukaryota</taxon>
        <taxon>Metazoa</taxon>
        <taxon>Chordata</taxon>
        <taxon>Craniata</taxon>
        <taxon>Vertebrata</taxon>
        <taxon>Euteleostomi</taxon>
        <taxon>Actinopterygii</taxon>
        <taxon>Neopterygii</taxon>
        <taxon>Teleostei</taxon>
        <taxon>Ostariophysi</taxon>
        <taxon>Gonorynchiformes</taxon>
        <taxon>Chanidae</taxon>
        <taxon>Chanos</taxon>
    </lineage>
</organism>
<accession>A0A6J2VAF1</accession>
<keyword evidence="3" id="KW-0963">Cytoplasm</keyword>
<keyword evidence="4" id="KW-0206">Cytoskeleton</keyword>
<feature type="region of interest" description="Disordered" evidence="5">
    <location>
        <begin position="81"/>
        <end position="100"/>
    </location>
</feature>
<evidence type="ECO:0000256" key="1">
    <source>
        <dbReference type="ARBA" id="ARBA00004245"/>
    </source>
</evidence>
<evidence type="ECO:0000313" key="7">
    <source>
        <dbReference type="Proteomes" id="UP000504632"/>
    </source>
</evidence>
<dbReference type="PANTHER" id="PTHR16181:SF29">
    <property type="entry name" value="PROTEIN FAM83A-RELATED"/>
    <property type="match status" value="1"/>
</dbReference>
<evidence type="ECO:0000313" key="8">
    <source>
        <dbReference type="RefSeq" id="XP_030628753.1"/>
    </source>
</evidence>
<feature type="compositionally biased region" description="Polar residues" evidence="5">
    <location>
        <begin position="889"/>
        <end position="903"/>
    </location>
</feature>
<evidence type="ECO:0000256" key="2">
    <source>
        <dbReference type="ARBA" id="ARBA00006937"/>
    </source>
</evidence>
<evidence type="ECO:0000256" key="4">
    <source>
        <dbReference type="ARBA" id="ARBA00023212"/>
    </source>
</evidence>
<dbReference type="InterPro" id="IPR050944">
    <property type="entry name" value="FAM83"/>
</dbReference>
<evidence type="ECO:0000256" key="3">
    <source>
        <dbReference type="ARBA" id="ARBA00022490"/>
    </source>
</evidence>
<dbReference type="InParanoid" id="A0A6J2VAF1"/>
<feature type="compositionally biased region" description="Basic and acidic residues" evidence="5">
    <location>
        <begin position="688"/>
        <end position="697"/>
    </location>
</feature>
<dbReference type="FunCoup" id="A0A6J2VAF1">
    <property type="interactions" value="1049"/>
</dbReference>
<feature type="region of interest" description="Disordered" evidence="5">
    <location>
        <begin position="530"/>
        <end position="552"/>
    </location>
</feature>
<dbReference type="OrthoDB" id="8443577at2759"/>
<dbReference type="AlphaFoldDB" id="A0A6J2VAF1"/>
<feature type="domain" description="Scaffolding anchor of CK1" evidence="6">
    <location>
        <begin position="23"/>
        <end position="289"/>
    </location>
</feature>
<feature type="region of interest" description="Disordered" evidence="5">
    <location>
        <begin position="688"/>
        <end position="740"/>
    </location>
</feature>
<dbReference type="GO" id="GO:0019901">
    <property type="term" value="F:protein kinase binding"/>
    <property type="evidence" value="ECO:0007669"/>
    <property type="project" value="TreeGrafter"/>
</dbReference>
<dbReference type="Pfam" id="PF07894">
    <property type="entry name" value="SACK1"/>
    <property type="match status" value="1"/>
</dbReference>
<protein>
    <submittedName>
        <fullName evidence="8">Protein FAM83B</fullName>
    </submittedName>
</protein>
<dbReference type="Proteomes" id="UP000504632">
    <property type="component" value="Chromosome 4"/>
</dbReference>
<dbReference type="GO" id="GO:0005856">
    <property type="term" value="C:cytoskeleton"/>
    <property type="evidence" value="ECO:0007669"/>
    <property type="project" value="UniProtKB-SubCell"/>
</dbReference>
<dbReference type="Gene3D" id="3.30.870.10">
    <property type="entry name" value="Endonuclease Chain A"/>
    <property type="match status" value="1"/>
</dbReference>
<feature type="compositionally biased region" description="Basic and acidic residues" evidence="5">
    <location>
        <begin position="802"/>
        <end position="812"/>
    </location>
</feature>
<feature type="compositionally biased region" description="Polar residues" evidence="5">
    <location>
        <begin position="792"/>
        <end position="801"/>
    </location>
</feature>
<dbReference type="RefSeq" id="XP_030628753.1">
    <property type="nucleotide sequence ID" value="XM_030772893.1"/>
</dbReference>
<feature type="compositionally biased region" description="Polar residues" evidence="5">
    <location>
        <begin position="698"/>
        <end position="717"/>
    </location>
</feature>
<keyword evidence="7" id="KW-1185">Reference proteome</keyword>
<dbReference type="PANTHER" id="PTHR16181">
    <property type="entry name" value="PROTEIN FAM83A-RELATED"/>
    <property type="match status" value="1"/>
</dbReference>
<sequence length="950" mass="108335">MMQTSTMMDADLSMLSSLREEFKPEDYVQPHYRESYRLAIDALISEGKDGYQKFIKDEKVGNFLSEEEILFITTNVEKPQVSSHSEEVNGSTDDKSSTGTYWPMHSDIETPDLDLGWPEIILNRAPTNVDLLFHPPRQNSPTIKEVIRKHIQEARQVIAIAMDVFTDLDVFKEVVDASIRGVPVYILLDRSHFKSFLAMAENQDVQIQKLRNMRVRTVKGQDYLSRSGAKFHGAMEQKFLLVDCCTVFFGSYSFMWSYEKIHLSMVQVITGKLVESYDEEFRTIYARSTVPAELSPLETVADKWLNGKIDRYAPLCGKPFERRDHLRHTLNLVYQQTCERQSGFKIPRGEPDDRFHEYGQMNQIPVINHNRIHQMHVSEATDFYKRHSYAGERPEPSYVYQPSKFASSHWNVAGDASHYGALGSNHFHGTVENQYETGRMGPLFRGSNMRGSYHGCDKQALAMQQNLPSFANTSKSFLRTWRIESYLNNNDPVAADSVDHLDQYEILENKPGPHMHSRLRSSLVFKSTIPEHPESNSYTTNSSSSTLREEPTGMQSNAQFYHSAQWNQPQYVNNHIQHDEFVLKRRSLQILDYSGQNMDHSSGRDAFYASLGRAKGRLLVKDHESMQEKYKRHSVADPKSNIYYDENKQSSQMYGSSVRQEMNKSAIKEVSRSGGYVSNLKKDQRSISHYDFNKTDTKGTTGTMWQEPPSRTVSATNVPDHKEESAKSNGMSSPRFFKSSSKKIKSLLNIPDKREASPKMKNRLKLTVGNNYDNILTDDEEQKGKVEKKQRGSTSGSVKSIDSSKQRRDNGRSQDLSADLPGEASAPRFSTDELHRGSGDTTKSQRQPSTGAQKESHKPVQSSWQRDRSGLNRPYSRFEPLCQFENKHLSSGQSSAVPTNSQSIERHKNFSKAASRSETHGHIGQQSQGAHDNKFGRFIQRVGNLIHKNK</sequence>
<dbReference type="InterPro" id="IPR012461">
    <property type="entry name" value="SACK1"/>
</dbReference>
<feature type="region of interest" description="Disordered" evidence="5">
    <location>
        <begin position="888"/>
        <end position="934"/>
    </location>
</feature>
<feature type="compositionally biased region" description="Low complexity" evidence="5">
    <location>
        <begin position="535"/>
        <end position="546"/>
    </location>
</feature>
<dbReference type="GO" id="GO:0007165">
    <property type="term" value="P:signal transduction"/>
    <property type="evidence" value="ECO:0007669"/>
    <property type="project" value="TreeGrafter"/>
</dbReference>
<proteinExistence type="inferred from homology"/>
<dbReference type="GeneID" id="115810867"/>
<dbReference type="GO" id="GO:0005737">
    <property type="term" value="C:cytoplasm"/>
    <property type="evidence" value="ECO:0007669"/>
    <property type="project" value="TreeGrafter"/>
</dbReference>
<feature type="compositionally biased region" description="Polar residues" evidence="5">
    <location>
        <begin position="839"/>
        <end position="864"/>
    </location>
</feature>
<dbReference type="FunFam" id="3.30.870.10:FF:000004">
    <property type="entry name" value="protein FAM83H isoform X2"/>
    <property type="match status" value="1"/>
</dbReference>
<reference evidence="8" key="1">
    <citation type="submission" date="2025-08" db="UniProtKB">
        <authorList>
            <consortium name="RefSeq"/>
        </authorList>
    </citation>
    <scope>IDENTIFICATION</scope>
</reference>
<evidence type="ECO:0000256" key="5">
    <source>
        <dbReference type="SAM" id="MobiDB-lite"/>
    </source>
</evidence>
<evidence type="ECO:0000259" key="6">
    <source>
        <dbReference type="Pfam" id="PF07894"/>
    </source>
</evidence>
<gene>
    <name evidence="8" type="primary">fam83b</name>
</gene>
<comment type="similarity">
    <text evidence="2">Belongs to the FAM83 family.</text>
</comment>
<feature type="region of interest" description="Disordered" evidence="5">
    <location>
        <begin position="775"/>
        <end position="875"/>
    </location>
</feature>
<dbReference type="GO" id="GO:0016020">
    <property type="term" value="C:membrane"/>
    <property type="evidence" value="ECO:0007669"/>
    <property type="project" value="TreeGrafter"/>
</dbReference>
<feature type="compositionally biased region" description="Basic and acidic residues" evidence="5">
    <location>
        <begin position="84"/>
        <end position="96"/>
    </location>
</feature>